<organism evidence="2 3">
    <name type="scientific">Magnetospirillum aberrantis SpK</name>
    <dbReference type="NCBI Taxonomy" id="908842"/>
    <lineage>
        <taxon>Bacteria</taxon>
        <taxon>Pseudomonadati</taxon>
        <taxon>Pseudomonadota</taxon>
        <taxon>Alphaproteobacteria</taxon>
        <taxon>Rhodospirillales</taxon>
        <taxon>Rhodospirillaceae</taxon>
        <taxon>Magnetospirillum</taxon>
    </lineage>
</organism>
<sequence length="180" mass="19821">MVSLPQQPESNFSRAVFKVIRPHIPRERWPVDAVLARFEGGGDGLWLNADFDSFSGPYAAVARQLVREAGVDLVLKSPLASAAAAVVRTKRWRDVGLYAFLPLMFAIPLMAVLSDTAMRFAVFFFCLDTASLIAFQAILVRKRALLATERFIAYIPAPGLKIHLGGKSDRSSSIDLMPEV</sequence>
<keyword evidence="1" id="KW-0472">Membrane</keyword>
<evidence type="ECO:0000313" key="2">
    <source>
        <dbReference type="EMBL" id="NFV79857.1"/>
    </source>
</evidence>
<feature type="transmembrane region" description="Helical" evidence="1">
    <location>
        <begin position="120"/>
        <end position="140"/>
    </location>
</feature>
<keyword evidence="3" id="KW-1185">Reference proteome</keyword>
<proteinExistence type="predicted"/>
<accession>A0A7C9QTE3</accession>
<evidence type="ECO:0000313" key="3">
    <source>
        <dbReference type="Proteomes" id="UP000480684"/>
    </source>
</evidence>
<keyword evidence="1" id="KW-1133">Transmembrane helix</keyword>
<gene>
    <name evidence="2" type="ORF">G4223_07010</name>
</gene>
<feature type="transmembrane region" description="Helical" evidence="1">
    <location>
        <begin position="95"/>
        <end position="114"/>
    </location>
</feature>
<dbReference type="AlphaFoldDB" id="A0A7C9QTE3"/>
<evidence type="ECO:0000256" key="1">
    <source>
        <dbReference type="SAM" id="Phobius"/>
    </source>
</evidence>
<comment type="caution">
    <text evidence="2">The sequence shown here is derived from an EMBL/GenBank/DDBJ whole genome shotgun (WGS) entry which is preliminary data.</text>
</comment>
<reference evidence="2 3" key="1">
    <citation type="submission" date="2020-02" db="EMBL/GenBank/DDBJ databases">
        <authorList>
            <person name="Dziuba M."/>
            <person name="Kuznetsov B."/>
            <person name="Mardanov A."/>
            <person name="Ravin N."/>
            <person name="Grouzdev D."/>
        </authorList>
    </citation>
    <scope>NUCLEOTIDE SEQUENCE [LARGE SCALE GENOMIC DNA]</scope>
    <source>
        <strain evidence="2 3">SpK</strain>
    </source>
</reference>
<dbReference type="EMBL" id="JAAIYP010000034">
    <property type="protein sequence ID" value="NFV79857.1"/>
    <property type="molecule type" value="Genomic_DNA"/>
</dbReference>
<dbReference type="Proteomes" id="UP000480684">
    <property type="component" value="Unassembled WGS sequence"/>
</dbReference>
<keyword evidence="1" id="KW-0812">Transmembrane</keyword>
<protein>
    <submittedName>
        <fullName evidence="2">Uncharacterized protein</fullName>
    </submittedName>
</protein>
<name>A0A7C9QTE3_9PROT</name>